<dbReference type="EMBL" id="CP079105">
    <property type="protein sequence ID" value="QXQ12895.1"/>
    <property type="molecule type" value="Genomic_DNA"/>
</dbReference>
<proteinExistence type="predicted"/>
<evidence type="ECO:0000313" key="3">
    <source>
        <dbReference type="Proteomes" id="UP000887023"/>
    </source>
</evidence>
<accession>A0ABX8S4X9</accession>
<dbReference type="Proteomes" id="UP000887023">
    <property type="component" value="Chromosome"/>
</dbReference>
<name>A0ABX8S4X9_9ACTN</name>
<evidence type="ECO:0000313" key="2">
    <source>
        <dbReference type="EMBL" id="QXQ12895.1"/>
    </source>
</evidence>
<dbReference type="RefSeq" id="WP_066467684.1">
    <property type="nucleotide sequence ID" value="NZ_CP079105.1"/>
</dbReference>
<evidence type="ECO:0000256" key="1">
    <source>
        <dbReference type="SAM" id="MobiDB-lite"/>
    </source>
</evidence>
<sequence>MNLSRPHHFGDQEPDVPVDLPNVIVTVAANGTLTAAVDGVAHPQPVAGAWTRATFGTLMDEITKDRTVSVRVEVRECDGGVFTDIIHARKPAPRARAAEQEPVPGTRRGRRAAAPRAPRLMEVDGEGFVPGEDVAVAVIVRHTDAAGTGTARALVDLDDLPTGATGEVILFGRISGTTAIRRLQ</sequence>
<feature type="region of interest" description="Disordered" evidence="1">
    <location>
        <begin position="92"/>
        <end position="115"/>
    </location>
</feature>
<gene>
    <name evidence="2" type="ORF">KV203_13330</name>
</gene>
<evidence type="ECO:0008006" key="4">
    <source>
        <dbReference type="Google" id="ProtNLM"/>
    </source>
</evidence>
<reference evidence="2" key="1">
    <citation type="submission" date="2021-07" db="EMBL/GenBank/DDBJ databases">
        <title>Candidatus Kaistella beijingensis sp. nov. isolated from a municipal wastewater treatment plant is involved in sludge foaming.</title>
        <authorList>
            <person name="Song Y."/>
            <person name="Liu S.-J."/>
        </authorList>
    </citation>
    <scope>NUCLEOTIDE SEQUENCE</scope>
    <source>
        <strain evidence="2">DSM 43998</strain>
    </source>
</reference>
<protein>
    <recommendedName>
        <fullName evidence="4">TRAM domain-containing protein</fullName>
    </recommendedName>
</protein>
<organism evidence="2 3">
    <name type="scientific">Skermania pinensis</name>
    <dbReference type="NCBI Taxonomy" id="39122"/>
    <lineage>
        <taxon>Bacteria</taxon>
        <taxon>Bacillati</taxon>
        <taxon>Actinomycetota</taxon>
        <taxon>Actinomycetes</taxon>
        <taxon>Mycobacteriales</taxon>
        <taxon>Gordoniaceae</taxon>
        <taxon>Skermania</taxon>
    </lineage>
</organism>
<keyword evidence="3" id="KW-1185">Reference proteome</keyword>